<dbReference type="AlphaFoldDB" id="A0A5C8J4U4"/>
<dbReference type="EMBL" id="VRTY01000104">
    <property type="protein sequence ID" value="TXK30860.1"/>
    <property type="molecule type" value="Genomic_DNA"/>
</dbReference>
<organism evidence="1 2">
    <name type="scientific">Pontibacter qinzhouensis</name>
    <dbReference type="NCBI Taxonomy" id="2603253"/>
    <lineage>
        <taxon>Bacteria</taxon>
        <taxon>Pseudomonadati</taxon>
        <taxon>Bacteroidota</taxon>
        <taxon>Cytophagia</taxon>
        <taxon>Cytophagales</taxon>
        <taxon>Hymenobacteraceae</taxon>
        <taxon>Pontibacter</taxon>
    </lineage>
</organism>
<proteinExistence type="predicted"/>
<reference evidence="1 2" key="1">
    <citation type="submission" date="2019-08" db="EMBL/GenBank/DDBJ databases">
        <authorList>
            <person name="Shi S."/>
        </authorList>
    </citation>
    <scope>NUCLEOTIDE SEQUENCE [LARGE SCALE GENOMIC DNA]</scope>
    <source>
        <strain evidence="1 2">GY10130</strain>
    </source>
</reference>
<dbReference type="RefSeq" id="WP_147923583.1">
    <property type="nucleotide sequence ID" value="NZ_VRTY01000104.1"/>
</dbReference>
<keyword evidence="2" id="KW-1185">Reference proteome</keyword>
<evidence type="ECO:0000313" key="2">
    <source>
        <dbReference type="Proteomes" id="UP000321926"/>
    </source>
</evidence>
<name>A0A5C8J4U4_9BACT</name>
<sequence>MHGKTLLNQYGNADPIAHNSYNSFKCSSFLTLYSRHMYYICYDEIISKYSKTIGFLEIIIAITKHLNMENLSLERTIGTNGSLYETDFDLLFDSSYWEKQEIFSSYGNEKYIRDYTISEHYDAEKSEYSLYYKIGGLITESNCCWYKEGYIKPTDVLFYRDNNSAQEIKTINFNDLIVCAIMHKESDYVATMSFSIVFISISTGDFFQISYDYSVVYVADEYASEEDLLYYACKVELTEKDLLLLSSNDDWTLYNTGEYISLRRSHKIKTAVFG</sequence>
<comment type="caution">
    <text evidence="1">The sequence shown here is derived from an EMBL/GenBank/DDBJ whole genome shotgun (WGS) entry which is preliminary data.</text>
</comment>
<dbReference type="Proteomes" id="UP000321926">
    <property type="component" value="Unassembled WGS sequence"/>
</dbReference>
<gene>
    <name evidence="1" type="ORF">FVR03_20175</name>
</gene>
<accession>A0A5C8J4U4</accession>
<evidence type="ECO:0000313" key="1">
    <source>
        <dbReference type="EMBL" id="TXK30860.1"/>
    </source>
</evidence>
<protein>
    <submittedName>
        <fullName evidence="1">Uncharacterized protein</fullName>
    </submittedName>
</protein>